<dbReference type="Proteomes" id="UP000467840">
    <property type="component" value="Chromosome 15"/>
</dbReference>
<evidence type="ECO:0000313" key="8">
    <source>
        <dbReference type="Proteomes" id="UP000467840"/>
    </source>
</evidence>
<evidence type="ECO:0000256" key="6">
    <source>
        <dbReference type="ARBA" id="ARBA00023098"/>
    </source>
</evidence>
<dbReference type="Gene3D" id="3.90.226.10">
    <property type="entry name" value="2-enoyl-CoA Hydratase, Chain A, domain 1"/>
    <property type="match status" value="1"/>
</dbReference>
<keyword evidence="6" id="KW-0443">Lipid metabolism</keyword>
<sequence length="289" mass="31426">MCTLEKRGSLFILTFIGDGEHRLSPTLIDSVLSALCEVKSKATRGSVLITTSQGKFFSNGFDLAWAKAAGSSSKAMERLHHMVVSFKPVVAELISLPMPTVAAIQGHAAAAGFLLALSHDYILMRSDKGVLYMSEVDLGLRLPDYFAAVFRAKLHAISARRDVLLGGAKVKGEQAVRMGIVDAAYDSEGSLAEAATRLGEELASRKWNGDVYKEIRTSLYPDLCGVLGLGSIKLRNSAFYNKNMDRTCHLAAAQIKSQTVLHLPKYNMHASSILRKECKTTYAVQGKMP</sequence>
<dbReference type="EMBL" id="JAAGAX010000005">
    <property type="protein sequence ID" value="KAF2313952.1"/>
    <property type="molecule type" value="Genomic_DNA"/>
</dbReference>
<comment type="catalytic activity">
    <reaction evidence="2">
        <text>a (3E)-enoyl-CoA = a 4-saturated (2E)-enoyl-CoA</text>
        <dbReference type="Rhea" id="RHEA:45228"/>
        <dbReference type="ChEBI" id="CHEBI:58521"/>
        <dbReference type="ChEBI" id="CHEBI:85097"/>
        <dbReference type="EC" id="5.3.3.8"/>
    </reaction>
</comment>
<evidence type="ECO:0000256" key="3">
    <source>
        <dbReference type="ARBA" id="ARBA00005005"/>
    </source>
</evidence>
<proteinExistence type="inferred from homology"/>
<accession>A0A6A6MJM8</accession>
<name>A0A6A6MJM8_HEVBR</name>
<comment type="caution">
    <text evidence="7">The sequence shown here is derived from an EMBL/GenBank/DDBJ whole genome shotgun (WGS) entry which is preliminary data.</text>
</comment>
<comment type="similarity">
    <text evidence="4">Belongs to the enoyl-CoA hydratase/isomerase family.</text>
</comment>
<evidence type="ECO:0000256" key="1">
    <source>
        <dbReference type="ARBA" id="ARBA00000452"/>
    </source>
</evidence>
<dbReference type="EC" id="5.3.3.8" evidence="5"/>
<dbReference type="AlphaFoldDB" id="A0A6A6MJM8"/>
<reference evidence="7 8" key="1">
    <citation type="journal article" date="2020" name="Mol. Plant">
        <title>The Chromosome-Based Rubber Tree Genome Provides New Insights into Spurge Genome Evolution and Rubber Biosynthesis.</title>
        <authorList>
            <person name="Liu J."/>
            <person name="Shi C."/>
            <person name="Shi C.C."/>
            <person name="Li W."/>
            <person name="Zhang Q.J."/>
            <person name="Zhang Y."/>
            <person name="Li K."/>
            <person name="Lu H.F."/>
            <person name="Shi C."/>
            <person name="Zhu S.T."/>
            <person name="Xiao Z.Y."/>
            <person name="Nan H."/>
            <person name="Yue Y."/>
            <person name="Zhu X.G."/>
            <person name="Wu Y."/>
            <person name="Hong X.N."/>
            <person name="Fan G.Y."/>
            <person name="Tong Y."/>
            <person name="Zhang D."/>
            <person name="Mao C.L."/>
            <person name="Liu Y.L."/>
            <person name="Hao S.J."/>
            <person name="Liu W.Q."/>
            <person name="Lv M.Q."/>
            <person name="Zhang H.B."/>
            <person name="Liu Y."/>
            <person name="Hu-Tang G.R."/>
            <person name="Wang J.P."/>
            <person name="Wang J.H."/>
            <person name="Sun Y.H."/>
            <person name="Ni S.B."/>
            <person name="Chen W.B."/>
            <person name="Zhang X.C."/>
            <person name="Jiao Y.N."/>
            <person name="Eichler E.E."/>
            <person name="Li G.H."/>
            <person name="Liu X."/>
            <person name="Gao L.Z."/>
        </authorList>
    </citation>
    <scope>NUCLEOTIDE SEQUENCE [LARGE SCALE GENOMIC DNA]</scope>
    <source>
        <strain evidence="8">cv. GT1</strain>
        <tissue evidence="7">Leaf</tissue>
    </source>
</reference>
<organism evidence="7 8">
    <name type="scientific">Hevea brasiliensis</name>
    <name type="common">Para rubber tree</name>
    <name type="synonym">Siphonia brasiliensis</name>
    <dbReference type="NCBI Taxonomy" id="3981"/>
    <lineage>
        <taxon>Eukaryota</taxon>
        <taxon>Viridiplantae</taxon>
        <taxon>Streptophyta</taxon>
        <taxon>Embryophyta</taxon>
        <taxon>Tracheophyta</taxon>
        <taxon>Spermatophyta</taxon>
        <taxon>Magnoliopsida</taxon>
        <taxon>eudicotyledons</taxon>
        <taxon>Gunneridae</taxon>
        <taxon>Pentapetalae</taxon>
        <taxon>rosids</taxon>
        <taxon>fabids</taxon>
        <taxon>Malpighiales</taxon>
        <taxon>Euphorbiaceae</taxon>
        <taxon>Crotonoideae</taxon>
        <taxon>Micrandreae</taxon>
        <taxon>Hevea</taxon>
    </lineage>
</organism>
<evidence type="ECO:0000256" key="2">
    <source>
        <dbReference type="ARBA" id="ARBA00000765"/>
    </source>
</evidence>
<evidence type="ECO:0000313" key="7">
    <source>
        <dbReference type="EMBL" id="KAF2313952.1"/>
    </source>
</evidence>
<comment type="pathway">
    <text evidence="3">Lipid metabolism; fatty acid beta-oxidation.</text>
</comment>
<gene>
    <name evidence="7" type="ORF">GH714_020845</name>
</gene>
<dbReference type="FunFam" id="3.90.226.10:FF:000049">
    <property type="entry name" value="Enoyl-CoA delta isomerase 3"/>
    <property type="match status" value="1"/>
</dbReference>
<dbReference type="InterPro" id="IPR001753">
    <property type="entry name" value="Enoyl-CoA_hydra/iso"/>
</dbReference>
<dbReference type="PANTHER" id="PTHR11941">
    <property type="entry name" value="ENOYL-COA HYDRATASE-RELATED"/>
    <property type="match status" value="1"/>
</dbReference>
<dbReference type="GO" id="GO:0005777">
    <property type="term" value="C:peroxisome"/>
    <property type="evidence" value="ECO:0007669"/>
    <property type="project" value="TreeGrafter"/>
</dbReference>
<dbReference type="GO" id="GO:0006635">
    <property type="term" value="P:fatty acid beta-oxidation"/>
    <property type="evidence" value="ECO:0007669"/>
    <property type="project" value="TreeGrafter"/>
</dbReference>
<dbReference type="GO" id="GO:0004165">
    <property type="term" value="F:delta(3)-delta(2)-enoyl-CoA isomerase activity"/>
    <property type="evidence" value="ECO:0007669"/>
    <property type="project" value="UniProtKB-EC"/>
</dbReference>
<protein>
    <recommendedName>
        <fullName evidence="5">Delta(3)-Delta(2)-enoyl-CoA isomerase</fullName>
        <ecNumber evidence="5">5.3.3.8</ecNumber>
    </recommendedName>
</protein>
<evidence type="ECO:0000256" key="4">
    <source>
        <dbReference type="ARBA" id="ARBA00005254"/>
    </source>
</evidence>
<dbReference type="CDD" id="cd06558">
    <property type="entry name" value="crotonase-like"/>
    <property type="match status" value="1"/>
</dbReference>
<dbReference type="PANTHER" id="PTHR11941:SF75">
    <property type="entry name" value="ENOYL-COA HYDRATASE_ISOMERASE FAMILY PROTEIN"/>
    <property type="match status" value="1"/>
</dbReference>
<dbReference type="Pfam" id="PF00378">
    <property type="entry name" value="ECH_1"/>
    <property type="match status" value="1"/>
</dbReference>
<dbReference type="SUPFAM" id="SSF52096">
    <property type="entry name" value="ClpP/crotonase"/>
    <property type="match status" value="1"/>
</dbReference>
<evidence type="ECO:0000256" key="5">
    <source>
        <dbReference type="ARBA" id="ARBA00012064"/>
    </source>
</evidence>
<comment type="catalytic activity">
    <reaction evidence="1">
        <text>a (3Z)-enoyl-CoA = a 4-saturated (2E)-enoyl-CoA</text>
        <dbReference type="Rhea" id="RHEA:45900"/>
        <dbReference type="ChEBI" id="CHEBI:85097"/>
        <dbReference type="ChEBI" id="CHEBI:85489"/>
        <dbReference type="EC" id="5.3.3.8"/>
    </reaction>
</comment>
<keyword evidence="8" id="KW-1185">Reference proteome</keyword>
<dbReference type="InterPro" id="IPR029045">
    <property type="entry name" value="ClpP/crotonase-like_dom_sf"/>
</dbReference>